<dbReference type="RefSeq" id="XP_015042161.2">
    <property type="nucleotide sequence ID" value="XM_015186675.2"/>
</dbReference>
<keyword evidence="2" id="KW-1185">Reference proteome</keyword>
<sequence>MGSSVVSQLARKYAAVIFFPTVAVGSIYADWSHTRKWKRQQHQLAHSAQLKSQS</sequence>
<dbReference type="KEGG" id="dpo:4815123"/>
<evidence type="ECO:0000313" key="3">
    <source>
        <dbReference type="RefSeq" id="XP_015042160.2"/>
    </source>
</evidence>
<evidence type="ECO:0000313" key="4">
    <source>
        <dbReference type="RefSeq" id="XP_015042161.2"/>
    </source>
</evidence>
<keyword evidence="1" id="KW-0472">Membrane</keyword>
<keyword evidence="1" id="KW-1133">Transmembrane helix</keyword>
<proteinExistence type="predicted"/>
<gene>
    <name evidence="3 4" type="primary">LOC4815123</name>
</gene>
<dbReference type="Proteomes" id="UP000001819">
    <property type="component" value="Chromosome X"/>
</dbReference>
<organism evidence="2 3">
    <name type="scientific">Drosophila pseudoobscura pseudoobscura</name>
    <name type="common">Fruit fly</name>
    <dbReference type="NCBI Taxonomy" id="46245"/>
    <lineage>
        <taxon>Eukaryota</taxon>
        <taxon>Metazoa</taxon>
        <taxon>Ecdysozoa</taxon>
        <taxon>Arthropoda</taxon>
        <taxon>Hexapoda</taxon>
        <taxon>Insecta</taxon>
        <taxon>Pterygota</taxon>
        <taxon>Neoptera</taxon>
        <taxon>Endopterygota</taxon>
        <taxon>Diptera</taxon>
        <taxon>Brachycera</taxon>
        <taxon>Muscomorpha</taxon>
        <taxon>Ephydroidea</taxon>
        <taxon>Drosophilidae</taxon>
        <taxon>Drosophila</taxon>
        <taxon>Sophophora</taxon>
    </lineage>
</organism>
<evidence type="ECO:0000256" key="1">
    <source>
        <dbReference type="SAM" id="Phobius"/>
    </source>
</evidence>
<evidence type="ECO:0000313" key="2">
    <source>
        <dbReference type="Proteomes" id="UP000001819"/>
    </source>
</evidence>
<feature type="transmembrane region" description="Helical" evidence="1">
    <location>
        <begin position="12"/>
        <end position="31"/>
    </location>
</feature>
<dbReference type="AlphaFoldDB" id="A0A6I8VIM0"/>
<keyword evidence="1" id="KW-0812">Transmembrane</keyword>
<protein>
    <submittedName>
        <fullName evidence="3 4">Uncharacterized protein</fullName>
    </submittedName>
</protein>
<dbReference type="RefSeq" id="XP_015042160.2">
    <property type="nucleotide sequence ID" value="XM_015186674.2"/>
</dbReference>
<reference evidence="3 4" key="1">
    <citation type="submission" date="2025-04" db="UniProtKB">
        <authorList>
            <consortium name="RefSeq"/>
        </authorList>
    </citation>
    <scope>IDENTIFICATION</scope>
    <source>
        <strain evidence="3 4">MV-25-SWS-2005</strain>
        <tissue evidence="3 4">Whole body</tissue>
    </source>
</reference>
<accession>A0A6I8VIM0</accession>
<name>A0A6I8VIM0_DROPS</name>